<evidence type="ECO:0000259" key="8">
    <source>
        <dbReference type="PROSITE" id="PS50850"/>
    </source>
</evidence>
<sequence length="162" mass="18046">MTEPVGGESDLMVDVVETDQEDNDMQPIINDNEIIIRTRQPRESNISSVPTKNLLFLAVLIALNLLNYMDRFTVASTLIDIQAYYDIGDSSAGLIVTTFVWCYMIAAPVFGYFGDRYNRKFVICVGLSIWILAVLLSSICKSFALFLLCRAIVGVVKLPTPP</sequence>
<protein>
    <submittedName>
        <fullName evidence="10">Major facilitator superfamily (MFS) profile domain-containing protein</fullName>
    </submittedName>
</protein>
<accession>A0A915EV61</accession>
<keyword evidence="5 7" id="KW-0472">Membrane</keyword>
<evidence type="ECO:0000256" key="5">
    <source>
        <dbReference type="ARBA" id="ARBA00023136"/>
    </source>
</evidence>
<dbReference type="InterPro" id="IPR020846">
    <property type="entry name" value="MFS_dom"/>
</dbReference>
<evidence type="ECO:0000256" key="3">
    <source>
        <dbReference type="ARBA" id="ARBA00022692"/>
    </source>
</evidence>
<keyword evidence="4 7" id="KW-1133">Transmembrane helix</keyword>
<evidence type="ECO:0000256" key="4">
    <source>
        <dbReference type="ARBA" id="ARBA00022989"/>
    </source>
</evidence>
<dbReference type="Gene3D" id="1.20.1250.20">
    <property type="entry name" value="MFS general substrate transporter like domains"/>
    <property type="match status" value="1"/>
</dbReference>
<feature type="transmembrane region" description="Helical" evidence="7">
    <location>
        <begin position="121"/>
        <end position="153"/>
    </location>
</feature>
<dbReference type="PANTHER" id="PTHR23505:SF79">
    <property type="entry name" value="PROTEIN SPINSTER"/>
    <property type="match status" value="1"/>
</dbReference>
<evidence type="ECO:0000256" key="6">
    <source>
        <dbReference type="ARBA" id="ARBA00024338"/>
    </source>
</evidence>
<reference evidence="10" key="1">
    <citation type="submission" date="2022-11" db="UniProtKB">
        <authorList>
            <consortium name="WormBaseParasite"/>
        </authorList>
    </citation>
    <scope>IDENTIFICATION</scope>
</reference>
<dbReference type="Proteomes" id="UP000887574">
    <property type="component" value="Unplaced"/>
</dbReference>
<evidence type="ECO:0000256" key="1">
    <source>
        <dbReference type="ARBA" id="ARBA00004141"/>
    </source>
</evidence>
<dbReference type="PANTHER" id="PTHR23505">
    <property type="entry name" value="SPINSTER"/>
    <property type="match status" value="1"/>
</dbReference>
<keyword evidence="9" id="KW-1185">Reference proteome</keyword>
<comment type="subcellular location">
    <subcellularLocation>
        <location evidence="1">Membrane</location>
        <topology evidence="1">Multi-pass membrane protein</topology>
    </subcellularLocation>
</comment>
<dbReference type="Pfam" id="PF07690">
    <property type="entry name" value="MFS_1"/>
    <property type="match status" value="1"/>
</dbReference>
<proteinExistence type="inferred from homology"/>
<dbReference type="WBParaSite" id="jg9862">
    <property type="protein sequence ID" value="jg9862"/>
    <property type="gene ID" value="jg9862"/>
</dbReference>
<keyword evidence="3 7" id="KW-0812">Transmembrane</keyword>
<comment type="similarity">
    <text evidence="6">Belongs to the major facilitator superfamily. Spinster (TC 2.A.1.49) family.</text>
</comment>
<dbReference type="InterPro" id="IPR036259">
    <property type="entry name" value="MFS_trans_sf"/>
</dbReference>
<dbReference type="AlphaFoldDB" id="A0A915EV61"/>
<dbReference type="GO" id="GO:0016020">
    <property type="term" value="C:membrane"/>
    <property type="evidence" value="ECO:0007669"/>
    <property type="project" value="UniProtKB-SubCell"/>
</dbReference>
<evidence type="ECO:0000313" key="10">
    <source>
        <dbReference type="WBParaSite" id="jg9862"/>
    </source>
</evidence>
<feature type="transmembrane region" description="Helical" evidence="7">
    <location>
        <begin position="92"/>
        <end position="114"/>
    </location>
</feature>
<evidence type="ECO:0000256" key="2">
    <source>
        <dbReference type="ARBA" id="ARBA00022448"/>
    </source>
</evidence>
<dbReference type="InterPro" id="IPR011701">
    <property type="entry name" value="MFS"/>
</dbReference>
<organism evidence="9 10">
    <name type="scientific">Ditylenchus dipsaci</name>
    <dbReference type="NCBI Taxonomy" id="166011"/>
    <lineage>
        <taxon>Eukaryota</taxon>
        <taxon>Metazoa</taxon>
        <taxon>Ecdysozoa</taxon>
        <taxon>Nematoda</taxon>
        <taxon>Chromadorea</taxon>
        <taxon>Rhabditida</taxon>
        <taxon>Tylenchina</taxon>
        <taxon>Tylenchomorpha</taxon>
        <taxon>Sphaerularioidea</taxon>
        <taxon>Anguinidae</taxon>
        <taxon>Anguininae</taxon>
        <taxon>Ditylenchus</taxon>
    </lineage>
</organism>
<dbReference type="SUPFAM" id="SSF103473">
    <property type="entry name" value="MFS general substrate transporter"/>
    <property type="match status" value="1"/>
</dbReference>
<dbReference type="PROSITE" id="PS50850">
    <property type="entry name" value="MFS"/>
    <property type="match status" value="1"/>
</dbReference>
<evidence type="ECO:0000313" key="9">
    <source>
        <dbReference type="Proteomes" id="UP000887574"/>
    </source>
</evidence>
<keyword evidence="2" id="KW-0813">Transport</keyword>
<dbReference type="GO" id="GO:0022857">
    <property type="term" value="F:transmembrane transporter activity"/>
    <property type="evidence" value="ECO:0007669"/>
    <property type="project" value="InterPro"/>
</dbReference>
<feature type="domain" description="Major facilitator superfamily (MFS) profile" evidence="8">
    <location>
        <begin position="56"/>
        <end position="162"/>
    </location>
</feature>
<name>A0A915EV61_9BILA</name>
<dbReference type="InterPro" id="IPR044770">
    <property type="entry name" value="MFS_spinster-like"/>
</dbReference>
<evidence type="ECO:0000256" key="7">
    <source>
        <dbReference type="SAM" id="Phobius"/>
    </source>
</evidence>
<feature type="transmembrane region" description="Helical" evidence="7">
    <location>
        <begin position="54"/>
        <end position="72"/>
    </location>
</feature>